<dbReference type="SMART" id="SM00382">
    <property type="entry name" value="AAA"/>
    <property type="match status" value="1"/>
</dbReference>
<dbReference type="InterPro" id="IPR017871">
    <property type="entry name" value="ABC_transporter-like_CS"/>
</dbReference>
<dbReference type="GO" id="GO:0005524">
    <property type="term" value="F:ATP binding"/>
    <property type="evidence" value="ECO:0007669"/>
    <property type="project" value="UniProtKB-KW"/>
</dbReference>
<comment type="caution">
    <text evidence="8">The sequence shown here is derived from an EMBL/GenBank/DDBJ whole genome shotgun (WGS) entry which is preliminary data.</text>
</comment>
<reference evidence="8" key="1">
    <citation type="submission" date="2019-08" db="EMBL/GenBank/DDBJ databases">
        <authorList>
            <person name="Kucharzyk K."/>
            <person name="Murdoch R.W."/>
            <person name="Higgins S."/>
            <person name="Loffler F."/>
        </authorList>
    </citation>
    <scope>NUCLEOTIDE SEQUENCE</scope>
</reference>
<evidence type="ECO:0000259" key="7">
    <source>
        <dbReference type="PROSITE" id="PS50893"/>
    </source>
</evidence>
<dbReference type="SUPFAM" id="SSF52540">
    <property type="entry name" value="P-loop containing nucleoside triphosphate hydrolases"/>
    <property type="match status" value="1"/>
</dbReference>
<protein>
    <submittedName>
        <fullName evidence="8">Aliphatic sulfonates import ATP-binding protein SsuB</fullName>
        <ecNumber evidence="8">3.6.3.-</ecNumber>
    </submittedName>
</protein>
<dbReference type="Gene3D" id="3.40.50.300">
    <property type="entry name" value="P-loop containing nucleotide triphosphate hydrolases"/>
    <property type="match status" value="1"/>
</dbReference>
<dbReference type="InterPro" id="IPR050166">
    <property type="entry name" value="ABC_transporter_ATP-bind"/>
</dbReference>
<evidence type="ECO:0000256" key="4">
    <source>
        <dbReference type="ARBA" id="ARBA00022741"/>
    </source>
</evidence>
<evidence type="ECO:0000256" key="5">
    <source>
        <dbReference type="ARBA" id="ARBA00022840"/>
    </source>
</evidence>
<keyword evidence="5 8" id="KW-0067">ATP-binding</keyword>
<accession>A0A644WEY6</accession>
<name>A0A644WEY6_9ZZZZ</name>
<dbReference type="GO" id="GO:0005886">
    <property type="term" value="C:plasma membrane"/>
    <property type="evidence" value="ECO:0007669"/>
    <property type="project" value="UniProtKB-SubCell"/>
</dbReference>
<keyword evidence="6" id="KW-0472">Membrane</keyword>
<dbReference type="EC" id="3.6.3.-" evidence="8"/>
<dbReference type="InterPro" id="IPR003439">
    <property type="entry name" value="ABC_transporter-like_ATP-bd"/>
</dbReference>
<gene>
    <name evidence="8" type="primary">ssuB_18</name>
    <name evidence="8" type="ORF">SDC9_47107</name>
</gene>
<dbReference type="AlphaFoldDB" id="A0A644WEY6"/>
<proteinExistence type="predicted"/>
<organism evidence="8">
    <name type="scientific">bioreactor metagenome</name>
    <dbReference type="NCBI Taxonomy" id="1076179"/>
    <lineage>
        <taxon>unclassified sequences</taxon>
        <taxon>metagenomes</taxon>
        <taxon>ecological metagenomes</taxon>
    </lineage>
</organism>
<dbReference type="PROSITE" id="PS50893">
    <property type="entry name" value="ABC_TRANSPORTER_2"/>
    <property type="match status" value="1"/>
</dbReference>
<keyword evidence="3" id="KW-1003">Cell membrane</keyword>
<dbReference type="InterPro" id="IPR003593">
    <property type="entry name" value="AAA+_ATPase"/>
</dbReference>
<evidence type="ECO:0000256" key="3">
    <source>
        <dbReference type="ARBA" id="ARBA00022475"/>
    </source>
</evidence>
<dbReference type="InterPro" id="IPR027417">
    <property type="entry name" value="P-loop_NTPase"/>
</dbReference>
<dbReference type="GO" id="GO:0016887">
    <property type="term" value="F:ATP hydrolysis activity"/>
    <property type="evidence" value="ECO:0007669"/>
    <property type="project" value="InterPro"/>
</dbReference>
<comment type="subcellular location">
    <subcellularLocation>
        <location evidence="1">Cell membrane</location>
        <topology evidence="1">Peripheral membrane protein</topology>
    </subcellularLocation>
</comment>
<evidence type="ECO:0000256" key="1">
    <source>
        <dbReference type="ARBA" id="ARBA00004202"/>
    </source>
</evidence>
<keyword evidence="2" id="KW-0813">Transport</keyword>
<feature type="domain" description="ABC transporter" evidence="7">
    <location>
        <begin position="2"/>
        <end position="216"/>
    </location>
</feature>
<dbReference type="PANTHER" id="PTHR42788">
    <property type="entry name" value="TAURINE IMPORT ATP-BINDING PROTEIN-RELATED"/>
    <property type="match status" value="1"/>
</dbReference>
<dbReference type="PROSITE" id="PS00211">
    <property type="entry name" value="ABC_TRANSPORTER_1"/>
    <property type="match status" value="1"/>
</dbReference>
<keyword evidence="4" id="KW-0547">Nucleotide-binding</keyword>
<dbReference type="EMBL" id="VSSQ01000758">
    <property type="protein sequence ID" value="MPM00874.1"/>
    <property type="molecule type" value="Genomic_DNA"/>
</dbReference>
<sequence>MLSIQHAELCYGTKVAFSNFSLEVQEGDMVSIIGKSGCGKTSLLYAIASLLPLSRGAIATQGECSIMFQQDRLLPYKRVLDNVLLGLPKKMEDEAQALLSLVGLEEKTNNFPKQLSGGERQRVALARSLIRKPRLLLLDEPFASLDEMTRERLQDEVKTYVQEHQITLLLVTHSISEAVFMGRRIIVMTKEGISFETENPYHELGDVRSKTQAFELQQTLRLHLGGNR</sequence>
<dbReference type="PANTHER" id="PTHR42788:SF7">
    <property type="entry name" value="NITRATE ABC TRANSPORTER ATP-BINDING PROTEIN"/>
    <property type="match status" value="1"/>
</dbReference>
<dbReference type="Pfam" id="PF00005">
    <property type="entry name" value="ABC_tran"/>
    <property type="match status" value="1"/>
</dbReference>
<evidence type="ECO:0000256" key="6">
    <source>
        <dbReference type="ARBA" id="ARBA00023136"/>
    </source>
</evidence>
<keyword evidence="8" id="KW-0378">Hydrolase</keyword>
<evidence type="ECO:0000313" key="8">
    <source>
        <dbReference type="EMBL" id="MPM00874.1"/>
    </source>
</evidence>
<evidence type="ECO:0000256" key="2">
    <source>
        <dbReference type="ARBA" id="ARBA00022448"/>
    </source>
</evidence>